<dbReference type="Gene3D" id="1.10.357.10">
    <property type="entry name" value="Tetracycline Repressor, domain 2"/>
    <property type="match status" value="1"/>
</dbReference>
<organism evidence="7 8">
    <name type="scientific">Cupriavidus pauculus</name>
    <dbReference type="NCBI Taxonomy" id="82633"/>
    <lineage>
        <taxon>Bacteria</taxon>
        <taxon>Pseudomonadati</taxon>
        <taxon>Pseudomonadota</taxon>
        <taxon>Betaproteobacteria</taxon>
        <taxon>Burkholderiales</taxon>
        <taxon>Burkholderiaceae</taxon>
        <taxon>Cupriavidus</taxon>
    </lineage>
</organism>
<dbReference type="Gene3D" id="1.10.10.60">
    <property type="entry name" value="Homeodomain-like"/>
    <property type="match status" value="1"/>
</dbReference>
<dbReference type="PRINTS" id="PR00455">
    <property type="entry name" value="HTHTETR"/>
</dbReference>
<proteinExistence type="predicted"/>
<keyword evidence="1" id="KW-0678">Repressor</keyword>
<name>A0A5P2H8Q8_9BURK</name>
<dbReference type="PROSITE" id="PS01081">
    <property type="entry name" value="HTH_TETR_1"/>
    <property type="match status" value="1"/>
</dbReference>
<reference evidence="7 8" key="1">
    <citation type="submission" date="2019-09" db="EMBL/GenBank/DDBJ databases">
        <title>FDA dAtabase for Regulatory Grade micrObial Sequences (FDA-ARGOS): Supporting development and validation of Infectious Disease Dx tests.</title>
        <authorList>
            <person name="Sciortino C."/>
            <person name="Tallon L."/>
            <person name="Sadzewicz L."/>
            <person name="Vavikolanu K."/>
            <person name="Mehta A."/>
            <person name="Aluvathingal J."/>
            <person name="Nadendla S."/>
            <person name="Nandy P."/>
            <person name="Geyer C."/>
            <person name="Yan Y."/>
            <person name="Sichtig H."/>
        </authorList>
    </citation>
    <scope>NUCLEOTIDE SEQUENCE [LARGE SCALE GENOMIC DNA]</scope>
    <source>
        <strain evidence="7 8">FDAARGOS_664</strain>
    </source>
</reference>
<evidence type="ECO:0000256" key="3">
    <source>
        <dbReference type="ARBA" id="ARBA00023125"/>
    </source>
</evidence>
<dbReference type="InterPro" id="IPR009057">
    <property type="entry name" value="Homeodomain-like_sf"/>
</dbReference>
<evidence type="ECO:0000313" key="8">
    <source>
        <dbReference type="Proteomes" id="UP000322822"/>
    </source>
</evidence>
<evidence type="ECO:0000256" key="5">
    <source>
        <dbReference type="PROSITE-ProRule" id="PRU00335"/>
    </source>
</evidence>
<dbReference type="AlphaFoldDB" id="A0A5P2H8Q8"/>
<dbReference type="PANTHER" id="PTHR47506">
    <property type="entry name" value="TRANSCRIPTIONAL REGULATORY PROTEIN"/>
    <property type="match status" value="1"/>
</dbReference>
<evidence type="ECO:0000259" key="6">
    <source>
        <dbReference type="PROSITE" id="PS50977"/>
    </source>
</evidence>
<accession>A0A5P2H8Q8</accession>
<evidence type="ECO:0000256" key="2">
    <source>
        <dbReference type="ARBA" id="ARBA00023015"/>
    </source>
</evidence>
<gene>
    <name evidence="7" type="ORF">FOB72_20845</name>
</gene>
<evidence type="ECO:0000256" key="1">
    <source>
        <dbReference type="ARBA" id="ARBA00022491"/>
    </source>
</evidence>
<dbReference type="InterPro" id="IPR011075">
    <property type="entry name" value="TetR_C"/>
</dbReference>
<dbReference type="EMBL" id="CP044067">
    <property type="protein sequence ID" value="QET04557.1"/>
    <property type="molecule type" value="Genomic_DNA"/>
</dbReference>
<dbReference type="PROSITE" id="PS50977">
    <property type="entry name" value="HTH_TETR_2"/>
    <property type="match status" value="1"/>
</dbReference>
<dbReference type="PANTHER" id="PTHR47506:SF1">
    <property type="entry name" value="HTH-TYPE TRANSCRIPTIONAL REGULATOR YJDC"/>
    <property type="match status" value="1"/>
</dbReference>
<protein>
    <submittedName>
        <fullName evidence="7">TetR/AcrR family transcriptional regulator</fullName>
    </submittedName>
</protein>
<dbReference type="InterPro" id="IPR036271">
    <property type="entry name" value="Tet_transcr_reg_TetR-rel_C_sf"/>
</dbReference>
<feature type="DNA-binding region" description="H-T-H motif" evidence="5">
    <location>
        <begin position="29"/>
        <end position="48"/>
    </location>
</feature>
<dbReference type="GO" id="GO:0003677">
    <property type="term" value="F:DNA binding"/>
    <property type="evidence" value="ECO:0007669"/>
    <property type="project" value="UniProtKB-UniRule"/>
</dbReference>
<dbReference type="RefSeq" id="WP_150374618.1">
    <property type="nucleotide sequence ID" value="NZ_CP044067.1"/>
</dbReference>
<keyword evidence="4" id="KW-0804">Transcription</keyword>
<dbReference type="Pfam" id="PF16925">
    <property type="entry name" value="TetR_C_13"/>
    <property type="match status" value="1"/>
</dbReference>
<dbReference type="SUPFAM" id="SSF48498">
    <property type="entry name" value="Tetracyclin repressor-like, C-terminal domain"/>
    <property type="match status" value="1"/>
</dbReference>
<dbReference type="Pfam" id="PF00440">
    <property type="entry name" value="TetR_N"/>
    <property type="match status" value="1"/>
</dbReference>
<dbReference type="SUPFAM" id="SSF46689">
    <property type="entry name" value="Homeodomain-like"/>
    <property type="match status" value="1"/>
</dbReference>
<dbReference type="InterPro" id="IPR023772">
    <property type="entry name" value="DNA-bd_HTH_TetR-type_CS"/>
</dbReference>
<evidence type="ECO:0000313" key="7">
    <source>
        <dbReference type="EMBL" id="QET04557.1"/>
    </source>
</evidence>
<dbReference type="InterPro" id="IPR001647">
    <property type="entry name" value="HTH_TetR"/>
</dbReference>
<dbReference type="Proteomes" id="UP000322822">
    <property type="component" value="Chromosome 2"/>
</dbReference>
<keyword evidence="3 5" id="KW-0238">DNA-binding</keyword>
<keyword evidence="2" id="KW-0805">Transcription regulation</keyword>
<dbReference type="OrthoDB" id="270177at2"/>
<sequence length="199" mass="21816">MARPRQFDEQAALMAAQDLFWAKGYQATSTRELTQTMGLTQPSLYNAFGDKRSLFLLALDDYLNRTMRERIRRHEGALPPGRALVAYIAESIALSLADPRHRGCMLINVALEASEDDPEFKSLIATELDQLRAFFERCIQAGIASGEVVTALAPEDASAQLLATHCGMRVLARVMPDPALLRATMKPALATLGLALPDS</sequence>
<feature type="domain" description="HTH tetR-type" evidence="6">
    <location>
        <begin position="6"/>
        <end position="66"/>
    </location>
</feature>
<evidence type="ECO:0000256" key="4">
    <source>
        <dbReference type="ARBA" id="ARBA00023163"/>
    </source>
</evidence>